<sequence>MNIDFSETEISNESHLSSVNGVNVESQIEMRIAKEDISELQLQKEELLFKVKIVTHPLVVDGKEDTRRKNFNSQTAESLATENIERKIDENDFRHVKSHDKSGPFNVEEKSSQSRCCEYKSCDSSTLENHIFKCGFAYEEGL</sequence>
<protein>
    <submittedName>
        <fullName evidence="2">Uncharacterized protein</fullName>
    </submittedName>
</protein>
<dbReference type="EMBL" id="BGPR01000317">
    <property type="protein sequence ID" value="GBM12687.1"/>
    <property type="molecule type" value="Genomic_DNA"/>
</dbReference>
<accession>A0A4Y2D983</accession>
<organism evidence="2 3">
    <name type="scientific">Araneus ventricosus</name>
    <name type="common">Orbweaver spider</name>
    <name type="synonym">Epeira ventricosa</name>
    <dbReference type="NCBI Taxonomy" id="182803"/>
    <lineage>
        <taxon>Eukaryota</taxon>
        <taxon>Metazoa</taxon>
        <taxon>Ecdysozoa</taxon>
        <taxon>Arthropoda</taxon>
        <taxon>Chelicerata</taxon>
        <taxon>Arachnida</taxon>
        <taxon>Araneae</taxon>
        <taxon>Araneomorphae</taxon>
        <taxon>Entelegynae</taxon>
        <taxon>Araneoidea</taxon>
        <taxon>Araneidae</taxon>
        <taxon>Araneus</taxon>
    </lineage>
</organism>
<dbReference type="Proteomes" id="UP000499080">
    <property type="component" value="Unassembled WGS sequence"/>
</dbReference>
<evidence type="ECO:0000313" key="3">
    <source>
        <dbReference type="Proteomes" id="UP000499080"/>
    </source>
</evidence>
<dbReference type="AlphaFoldDB" id="A0A4Y2D983"/>
<keyword evidence="3" id="KW-1185">Reference proteome</keyword>
<proteinExistence type="predicted"/>
<reference evidence="2 3" key="1">
    <citation type="journal article" date="2019" name="Sci. Rep.">
        <title>Orb-weaving spider Araneus ventricosus genome elucidates the spidroin gene catalogue.</title>
        <authorList>
            <person name="Kono N."/>
            <person name="Nakamura H."/>
            <person name="Ohtoshi R."/>
            <person name="Moran D.A.P."/>
            <person name="Shinohara A."/>
            <person name="Yoshida Y."/>
            <person name="Fujiwara M."/>
            <person name="Mori M."/>
            <person name="Tomita M."/>
            <person name="Arakawa K."/>
        </authorList>
    </citation>
    <scope>NUCLEOTIDE SEQUENCE [LARGE SCALE GENOMIC DNA]</scope>
</reference>
<keyword evidence="1" id="KW-0175">Coiled coil</keyword>
<evidence type="ECO:0000313" key="2">
    <source>
        <dbReference type="EMBL" id="GBM12687.1"/>
    </source>
</evidence>
<comment type="caution">
    <text evidence="2">The sequence shown here is derived from an EMBL/GenBank/DDBJ whole genome shotgun (WGS) entry which is preliminary data.</text>
</comment>
<feature type="coiled-coil region" evidence="1">
    <location>
        <begin position="23"/>
        <end position="50"/>
    </location>
</feature>
<evidence type="ECO:0000256" key="1">
    <source>
        <dbReference type="SAM" id="Coils"/>
    </source>
</evidence>
<gene>
    <name evidence="2" type="ORF">AVEN_46169_1</name>
</gene>
<name>A0A4Y2D983_ARAVE</name>